<evidence type="ECO:0000256" key="1">
    <source>
        <dbReference type="ARBA" id="ARBA00022723"/>
    </source>
</evidence>
<feature type="domain" description="Zn(2)-C6 fungal-type" evidence="7">
    <location>
        <begin position="59"/>
        <end position="90"/>
    </location>
</feature>
<feature type="compositionally biased region" description="Low complexity" evidence="6">
    <location>
        <begin position="300"/>
        <end position="313"/>
    </location>
</feature>
<keyword evidence="2" id="KW-0805">Transcription regulation</keyword>
<dbReference type="GO" id="GO:0005634">
    <property type="term" value="C:nucleus"/>
    <property type="evidence" value="ECO:0007669"/>
    <property type="project" value="TreeGrafter"/>
</dbReference>
<dbReference type="GeneID" id="8302084"/>
<dbReference type="RefSeq" id="XP_002548398.1">
    <property type="nucleotide sequence ID" value="XM_002548352.1"/>
</dbReference>
<dbReference type="InterPro" id="IPR001138">
    <property type="entry name" value="Zn2Cys6_DnaBD"/>
</dbReference>
<evidence type="ECO:0000313" key="9">
    <source>
        <dbReference type="Proteomes" id="UP000002037"/>
    </source>
</evidence>
<dbReference type="GO" id="GO:0008270">
    <property type="term" value="F:zinc ion binding"/>
    <property type="evidence" value="ECO:0007669"/>
    <property type="project" value="InterPro"/>
</dbReference>
<evidence type="ECO:0000256" key="5">
    <source>
        <dbReference type="ARBA" id="ARBA00023242"/>
    </source>
</evidence>
<sequence length="1261" mass="142289">MDNNINHSSDQLQQQQQQQQQQRQSTNNSNTSPTKYSSTPGNTNNNAPKKRFRIRHALSCAVCRKRKSKCDRQRPCGTCVKKSIVHLCHYEDDLLNSRPVNHFLPVEFQQHQQAPDIHHPIDNQNGYMMQNNHIQHPNNGFPPPPHHHPNHQGPPPPMPYHDQFHNNYPPPPAHLPAPPMNHQPLPPPPPGPPGPPGQQTTLPPQVNHSPNRMMSSQMSIPTPPLMNRPSLNGSNHTSPEKQSSGSTAANMAHSSSISLPLPPPPPAPQPQPQPQPQTNGQNQSQQPTSSQNFEPTPLKSNSTGSSTFQSHSSYNSATGASPAGSLNQFSPSFQRLKSTGSGSGSGSEGTLSPTATTIVVNDLLNPSRLNNHGVVSSLSSGDSPGVSNMSSLGKQNQHHNPGASANSSAMTSPTTGGDADSFYSNSLVSIPLGTNSSLQINAQDTMDVFTDPIFSLHLTGNEWQQVGTLSYLGLTKSDPFITILRNFLVHLFKSDEITKVIQDDVSRKRRNSNGSLISYKSNRTSDDAMSPSNKRPKLEGSGSSNLTMTGISPLNFNSTPMNTSNSNDSNNLGTNLNISDTFGLLAETSNKSTPMNDGFSPMMDNRSEPLKKNSVQDLTSINSFYSGNGKNKQEYYRFVESQILKILPDKTNSFQLFCRYFKFVNPFNQIIDEHTLLLEINPILPKFLKFNHERFSEVRIKNDNELRTLGIFLVLLKLGYQTMIHNDNEYNNYDEKDLSIIEDMEKLDTESFTCVINLCVADGLTAAKSSFKLVQLLTMLYYYKGMSPDDSHGLCGADSQILLGIIIRHAFSIGLNRDPTKYTTFQNLTNNPVLIRTWRHLWWYLSISDAMSAFNTGCNLNIMNLDVCDVEYPQFNEDPSGEMNKIMETLIQISMIYRNIVNKINNLRQKPKVVDILKETNQLERIFFDFFGKDFFKDVICKPSSAPSNGFEQTSKEHLMSVIKVFKFCLFIQLRTNLSGMYYKIAIHYENEYDRSKTPSMKAGIELFKIYIKSVVQLVYIMSYVLDNSVELFGKNFDCMLTASNERYMIKTHSFLTSFFVRLLHQKKELSFKVFKEISYMSRLEDINSLFDIVLENAEVFVGNFRKLSRTYINSYRLYIMTYIVLRQCVDNADAFFEKAVSDQSFFYQGTNMIEFFSPVELQRLCSLCKEFRNAKEQQRKLKNEKKKKQNGDSGELFDDPLKDLETKLFGNVNVSFFDDEDIFSNLNNLSDKILDPLACKDDLIRLYNIYGDFDNELLEK</sequence>
<feature type="compositionally biased region" description="Polar residues" evidence="6">
    <location>
        <begin position="388"/>
        <end position="415"/>
    </location>
</feature>
<keyword evidence="3" id="KW-0238">DNA-binding</keyword>
<feature type="compositionally biased region" description="Polar residues" evidence="6">
    <location>
        <begin position="25"/>
        <end position="47"/>
    </location>
</feature>
<dbReference type="GO" id="GO:0045944">
    <property type="term" value="P:positive regulation of transcription by RNA polymerase II"/>
    <property type="evidence" value="ECO:0007669"/>
    <property type="project" value="TreeGrafter"/>
</dbReference>
<evidence type="ECO:0000256" key="6">
    <source>
        <dbReference type="SAM" id="MobiDB-lite"/>
    </source>
</evidence>
<feature type="compositionally biased region" description="Polar residues" evidence="6">
    <location>
        <begin position="314"/>
        <end position="337"/>
    </location>
</feature>
<dbReference type="AlphaFoldDB" id="C5M8H3"/>
<dbReference type="SMART" id="SM00066">
    <property type="entry name" value="GAL4"/>
    <property type="match status" value="1"/>
</dbReference>
<keyword evidence="4" id="KW-0804">Transcription</keyword>
<dbReference type="GO" id="GO:0000981">
    <property type="term" value="F:DNA-binding transcription factor activity, RNA polymerase II-specific"/>
    <property type="evidence" value="ECO:0007669"/>
    <property type="project" value="InterPro"/>
</dbReference>
<dbReference type="GO" id="GO:0006351">
    <property type="term" value="P:DNA-templated transcription"/>
    <property type="evidence" value="ECO:0007669"/>
    <property type="project" value="InterPro"/>
</dbReference>
<dbReference type="OrthoDB" id="4337792at2759"/>
<feature type="compositionally biased region" description="Polar residues" evidence="6">
    <location>
        <begin position="206"/>
        <end position="220"/>
    </location>
</feature>
<feature type="compositionally biased region" description="Pro residues" evidence="6">
    <location>
        <begin position="168"/>
        <end position="196"/>
    </location>
</feature>
<feature type="region of interest" description="Disordered" evidence="6">
    <location>
        <begin position="128"/>
        <end position="353"/>
    </location>
</feature>
<dbReference type="SMART" id="SM00906">
    <property type="entry name" value="Fungal_trans"/>
    <property type="match status" value="1"/>
</dbReference>
<feature type="region of interest" description="Disordered" evidence="6">
    <location>
        <begin position="512"/>
        <end position="571"/>
    </location>
</feature>
<dbReference type="InterPro" id="IPR007219">
    <property type="entry name" value="XnlR_reg_dom"/>
</dbReference>
<feature type="compositionally biased region" description="Polar residues" evidence="6">
    <location>
        <begin position="229"/>
        <end position="253"/>
    </location>
</feature>
<dbReference type="GO" id="GO:0000978">
    <property type="term" value="F:RNA polymerase II cis-regulatory region sequence-specific DNA binding"/>
    <property type="evidence" value="ECO:0007669"/>
    <property type="project" value="TreeGrafter"/>
</dbReference>
<dbReference type="PROSITE" id="PS00463">
    <property type="entry name" value="ZN2_CY6_FUNGAL_1"/>
    <property type="match status" value="1"/>
</dbReference>
<accession>C5M8H3</accession>
<dbReference type="eggNOG" id="ENOG502SD6I">
    <property type="taxonomic scope" value="Eukaryota"/>
</dbReference>
<evidence type="ECO:0000259" key="7">
    <source>
        <dbReference type="PROSITE" id="PS50048"/>
    </source>
</evidence>
<reference evidence="8 9" key="1">
    <citation type="journal article" date="2009" name="Nature">
        <title>Evolution of pathogenicity and sexual reproduction in eight Candida genomes.</title>
        <authorList>
            <person name="Butler G."/>
            <person name="Rasmussen M.D."/>
            <person name="Lin M.F."/>
            <person name="Santos M.A."/>
            <person name="Sakthikumar S."/>
            <person name="Munro C.A."/>
            <person name="Rheinbay E."/>
            <person name="Grabherr M."/>
            <person name="Forche A."/>
            <person name="Reedy J.L."/>
            <person name="Agrafioti I."/>
            <person name="Arnaud M.B."/>
            <person name="Bates S."/>
            <person name="Brown A.J."/>
            <person name="Brunke S."/>
            <person name="Costanzo M.C."/>
            <person name="Fitzpatrick D.A."/>
            <person name="de Groot P.W."/>
            <person name="Harris D."/>
            <person name="Hoyer L.L."/>
            <person name="Hube B."/>
            <person name="Klis F.M."/>
            <person name="Kodira C."/>
            <person name="Lennard N."/>
            <person name="Logue M.E."/>
            <person name="Martin R."/>
            <person name="Neiman A.M."/>
            <person name="Nikolaou E."/>
            <person name="Quail M.A."/>
            <person name="Quinn J."/>
            <person name="Santos M.C."/>
            <person name="Schmitzberger F.F."/>
            <person name="Sherlock G."/>
            <person name="Shah P."/>
            <person name="Silverstein K.A."/>
            <person name="Skrzypek M.S."/>
            <person name="Soll D."/>
            <person name="Staggs R."/>
            <person name="Stansfield I."/>
            <person name="Stumpf M.P."/>
            <person name="Sudbery P.E."/>
            <person name="Srikantha T."/>
            <person name="Zeng Q."/>
            <person name="Berman J."/>
            <person name="Berriman M."/>
            <person name="Heitman J."/>
            <person name="Gow N.A."/>
            <person name="Lorenz M.C."/>
            <person name="Birren B.W."/>
            <person name="Kellis M."/>
            <person name="Cuomo C.A."/>
        </authorList>
    </citation>
    <scope>NUCLEOTIDE SEQUENCE [LARGE SCALE GENOMIC DNA]</scope>
    <source>
        <strain evidence="9">ATCC MYA-3404 / T1</strain>
    </source>
</reference>
<feature type="region of interest" description="Disordered" evidence="6">
    <location>
        <begin position="1180"/>
        <end position="1199"/>
    </location>
</feature>
<dbReference type="PROSITE" id="PS50048">
    <property type="entry name" value="ZN2_CY6_FUNGAL_2"/>
    <property type="match status" value="1"/>
</dbReference>
<dbReference type="Pfam" id="PF00172">
    <property type="entry name" value="Zn_clus"/>
    <property type="match status" value="1"/>
</dbReference>
<keyword evidence="1" id="KW-0479">Metal-binding</keyword>
<dbReference type="PANTHER" id="PTHR31069:SF12">
    <property type="entry name" value="TRANSCRIPTION FACTOR DOMAIN-CONTAINING PROTEIN"/>
    <property type="match status" value="1"/>
</dbReference>
<keyword evidence="5" id="KW-0539">Nucleus</keyword>
<feature type="region of interest" description="Disordered" evidence="6">
    <location>
        <begin position="374"/>
        <end position="416"/>
    </location>
</feature>
<evidence type="ECO:0000256" key="4">
    <source>
        <dbReference type="ARBA" id="ARBA00023163"/>
    </source>
</evidence>
<feature type="compositionally biased region" description="Polar residues" evidence="6">
    <location>
        <begin position="541"/>
        <end position="571"/>
    </location>
</feature>
<gene>
    <name evidence="8" type="ORF">CTRG_02695</name>
</gene>
<name>C5M8H3_CANTT</name>
<feature type="compositionally biased region" description="Low complexity" evidence="6">
    <location>
        <begin position="11"/>
        <end position="24"/>
    </location>
</feature>
<feature type="compositionally biased region" description="Polar residues" evidence="6">
    <location>
        <begin position="1"/>
        <end position="10"/>
    </location>
</feature>
<keyword evidence="9" id="KW-1185">Reference proteome</keyword>
<dbReference type="InterPro" id="IPR036864">
    <property type="entry name" value="Zn2-C6_fun-type_DNA-bd_sf"/>
</dbReference>
<dbReference type="InterPro" id="IPR050675">
    <property type="entry name" value="OAF3"/>
</dbReference>
<feature type="compositionally biased region" description="Low complexity" evidence="6">
    <location>
        <begin position="374"/>
        <end position="387"/>
    </location>
</feature>
<dbReference type="HOGENOM" id="CLU_266182_0_0_1"/>
<proteinExistence type="predicted"/>
<dbReference type="VEuPathDB" id="FungiDB:CTRG_02695"/>
<evidence type="ECO:0000313" key="8">
    <source>
        <dbReference type="EMBL" id="EER33877.1"/>
    </source>
</evidence>
<organism evidence="8 9">
    <name type="scientific">Candida tropicalis (strain ATCC MYA-3404 / T1)</name>
    <name type="common">Yeast</name>
    <dbReference type="NCBI Taxonomy" id="294747"/>
    <lineage>
        <taxon>Eukaryota</taxon>
        <taxon>Fungi</taxon>
        <taxon>Dikarya</taxon>
        <taxon>Ascomycota</taxon>
        <taxon>Saccharomycotina</taxon>
        <taxon>Pichiomycetes</taxon>
        <taxon>Debaryomycetaceae</taxon>
        <taxon>Candida/Lodderomyces clade</taxon>
        <taxon>Candida</taxon>
    </lineage>
</organism>
<dbReference type="CDD" id="cd00067">
    <property type="entry name" value="GAL4"/>
    <property type="match status" value="1"/>
</dbReference>
<feature type="compositionally biased region" description="Pro residues" evidence="6">
    <location>
        <begin position="260"/>
        <end position="275"/>
    </location>
</feature>
<dbReference type="PANTHER" id="PTHR31069">
    <property type="entry name" value="OLEATE-ACTIVATED TRANSCRIPTION FACTOR 1-RELATED"/>
    <property type="match status" value="1"/>
</dbReference>
<dbReference type="CDD" id="cd12148">
    <property type="entry name" value="fungal_TF_MHR"/>
    <property type="match status" value="1"/>
</dbReference>
<dbReference type="KEGG" id="ctp:CTRG_02695"/>
<dbReference type="EMBL" id="GG692397">
    <property type="protein sequence ID" value="EER33877.1"/>
    <property type="molecule type" value="Genomic_DNA"/>
</dbReference>
<feature type="region of interest" description="Disordered" evidence="6">
    <location>
        <begin position="1"/>
        <end position="51"/>
    </location>
</feature>
<dbReference type="Proteomes" id="UP000002037">
    <property type="component" value="Unassembled WGS sequence"/>
</dbReference>
<feature type="compositionally biased region" description="Low complexity" evidence="6">
    <location>
        <begin position="276"/>
        <end position="291"/>
    </location>
</feature>
<evidence type="ECO:0000256" key="2">
    <source>
        <dbReference type="ARBA" id="ARBA00023015"/>
    </source>
</evidence>
<evidence type="ECO:0000256" key="3">
    <source>
        <dbReference type="ARBA" id="ARBA00023125"/>
    </source>
</evidence>
<dbReference type="Gene3D" id="4.10.240.10">
    <property type="entry name" value="Zn(2)-C6 fungal-type DNA-binding domain"/>
    <property type="match status" value="1"/>
</dbReference>
<dbReference type="SUPFAM" id="SSF57701">
    <property type="entry name" value="Zn2/Cys6 DNA-binding domain"/>
    <property type="match status" value="1"/>
</dbReference>
<protein>
    <recommendedName>
        <fullName evidence="7">Zn(2)-C6 fungal-type domain-containing protein</fullName>
    </recommendedName>
</protein>
<feature type="compositionally biased region" description="Polar residues" evidence="6">
    <location>
        <begin position="512"/>
        <end position="522"/>
    </location>
</feature>